<reference evidence="2 3" key="1">
    <citation type="journal article" date="2021" name="Int. J. Syst. Evol. Microbiol.">
        <title>Reticulibacter mediterranei gen. nov., sp. nov., within the new family Reticulibacteraceae fam. nov., and Ktedonospora formicarum gen. nov., sp. nov., Ktedonobacter robiniae sp. nov., Dictyobacter formicarum sp. nov. and Dictyobacter arantiisoli sp. nov., belonging to the class Ktedonobacteria.</title>
        <authorList>
            <person name="Yabe S."/>
            <person name="Zheng Y."/>
            <person name="Wang C.M."/>
            <person name="Sakai Y."/>
            <person name="Abe K."/>
            <person name="Yokota A."/>
            <person name="Donadio S."/>
            <person name="Cavaletti L."/>
            <person name="Monciardini P."/>
        </authorList>
    </citation>
    <scope>NUCLEOTIDE SEQUENCE [LARGE SCALE GENOMIC DNA]</scope>
    <source>
        <strain evidence="2 3">SOSP1-9</strain>
    </source>
</reference>
<comment type="caution">
    <text evidence="2">The sequence shown here is derived from an EMBL/GenBank/DDBJ whole genome shotgun (WGS) entry which is preliminary data.</text>
</comment>
<dbReference type="EMBL" id="BNJJ01000047">
    <property type="protein sequence ID" value="GHO89854.1"/>
    <property type="molecule type" value="Genomic_DNA"/>
</dbReference>
<protein>
    <submittedName>
        <fullName evidence="2">Uncharacterized protein</fullName>
    </submittedName>
</protein>
<feature type="compositionally biased region" description="Polar residues" evidence="1">
    <location>
        <begin position="43"/>
        <end position="53"/>
    </location>
</feature>
<dbReference type="RefSeq" id="WP_201367408.1">
    <property type="nucleotide sequence ID" value="NZ_BNJJ01000047.1"/>
</dbReference>
<sequence length="53" mass="6062">MQQQADFLRQAYSPLMGNNRAEREGRVVEGTITDLDEERQKRPASNSLEGRVL</sequence>
<feature type="region of interest" description="Disordered" evidence="1">
    <location>
        <begin position="1"/>
        <end position="53"/>
    </location>
</feature>
<evidence type="ECO:0000256" key="1">
    <source>
        <dbReference type="SAM" id="MobiDB-lite"/>
    </source>
</evidence>
<keyword evidence="3" id="KW-1185">Reference proteome</keyword>
<gene>
    <name evidence="2" type="ORF">KSZ_78600</name>
</gene>
<evidence type="ECO:0000313" key="3">
    <source>
        <dbReference type="Proteomes" id="UP000635565"/>
    </source>
</evidence>
<evidence type="ECO:0000313" key="2">
    <source>
        <dbReference type="EMBL" id="GHO89854.1"/>
    </source>
</evidence>
<dbReference type="Proteomes" id="UP000635565">
    <property type="component" value="Unassembled WGS sequence"/>
</dbReference>
<proteinExistence type="predicted"/>
<accession>A0ABQ3VVZ7</accession>
<name>A0ABQ3VVZ7_9CHLR</name>
<organism evidence="2 3">
    <name type="scientific">Dictyobacter formicarum</name>
    <dbReference type="NCBI Taxonomy" id="2778368"/>
    <lineage>
        <taxon>Bacteria</taxon>
        <taxon>Bacillati</taxon>
        <taxon>Chloroflexota</taxon>
        <taxon>Ktedonobacteria</taxon>
        <taxon>Ktedonobacterales</taxon>
        <taxon>Dictyobacteraceae</taxon>
        <taxon>Dictyobacter</taxon>
    </lineage>
</organism>